<dbReference type="GO" id="GO:0006897">
    <property type="term" value="P:endocytosis"/>
    <property type="evidence" value="ECO:0007669"/>
    <property type="project" value="UniProtKB-KW"/>
</dbReference>
<dbReference type="SMART" id="SM00181">
    <property type="entry name" value="EGF"/>
    <property type="match status" value="4"/>
</dbReference>
<feature type="domain" description="EGF-like" evidence="18">
    <location>
        <begin position="685"/>
        <end position="728"/>
    </location>
</feature>
<evidence type="ECO:0000256" key="5">
    <source>
        <dbReference type="ARBA" id="ARBA00022692"/>
    </source>
</evidence>
<dbReference type="FunFam" id="2.120.10.30:FF:000241">
    <property type="entry name" value="Low-density lipoprotein receptor-related protein 6"/>
    <property type="match status" value="1"/>
</dbReference>
<keyword evidence="4" id="KW-0254">Endocytosis</keyword>
<feature type="disulfide bond" evidence="14">
    <location>
        <begin position="226"/>
        <end position="244"/>
    </location>
</feature>
<feature type="repeat" description="LDL-receptor class B" evidence="15">
    <location>
        <begin position="483"/>
        <end position="529"/>
    </location>
</feature>
<feature type="disulfide bond" evidence="14">
    <location>
        <begin position="118"/>
        <end position="136"/>
    </location>
</feature>
<feature type="disulfide bond" evidence="14">
    <location>
        <begin position="69"/>
        <end position="87"/>
    </location>
</feature>
<feature type="transmembrane region" description="Helical" evidence="17">
    <location>
        <begin position="745"/>
        <end position="765"/>
    </location>
</feature>
<keyword evidence="7" id="KW-0677">Repeat</keyword>
<evidence type="ECO:0000313" key="20">
    <source>
        <dbReference type="Proteomes" id="UP000267096"/>
    </source>
</evidence>
<dbReference type="Pfam" id="PF07645">
    <property type="entry name" value="EGF_CA"/>
    <property type="match status" value="1"/>
</dbReference>
<dbReference type="InterPro" id="IPR051221">
    <property type="entry name" value="LDLR-related"/>
</dbReference>
<dbReference type="PRINTS" id="PR00261">
    <property type="entry name" value="LDLRECEPTOR"/>
</dbReference>
<evidence type="ECO:0000256" key="3">
    <source>
        <dbReference type="ARBA" id="ARBA00022536"/>
    </source>
</evidence>
<dbReference type="PROSITE" id="PS01187">
    <property type="entry name" value="EGF_CA"/>
    <property type="match status" value="1"/>
</dbReference>
<accession>A0A0M3JRJ8</accession>
<dbReference type="SUPFAM" id="SSF63825">
    <property type="entry name" value="YWTD domain"/>
    <property type="match status" value="1"/>
</dbReference>
<dbReference type="PANTHER" id="PTHR22722:SF14">
    <property type="entry name" value="MEGALIN, ISOFORM A"/>
    <property type="match status" value="1"/>
</dbReference>
<dbReference type="Gene3D" id="2.120.10.30">
    <property type="entry name" value="TolB, C-terminal domain"/>
    <property type="match status" value="1"/>
</dbReference>
<evidence type="ECO:0000313" key="19">
    <source>
        <dbReference type="EMBL" id="VDK42328.1"/>
    </source>
</evidence>
<gene>
    <name evidence="19" type="ORF">ASIM_LOCUS10094</name>
</gene>
<dbReference type="GO" id="GO:0043235">
    <property type="term" value="C:receptor complex"/>
    <property type="evidence" value="ECO:0007669"/>
    <property type="project" value="TreeGrafter"/>
</dbReference>
<evidence type="ECO:0000256" key="14">
    <source>
        <dbReference type="PROSITE-ProRule" id="PRU00124"/>
    </source>
</evidence>
<dbReference type="WBParaSite" id="ASIM_0001036301-mRNA-1">
    <property type="protein sequence ID" value="ASIM_0001036301-mRNA-1"/>
    <property type="gene ID" value="ASIM_0001036301"/>
</dbReference>
<dbReference type="PROSITE" id="PS01209">
    <property type="entry name" value="LDLRA_1"/>
    <property type="match status" value="2"/>
</dbReference>
<evidence type="ECO:0000256" key="12">
    <source>
        <dbReference type="ARBA" id="ARBA00023180"/>
    </source>
</evidence>
<dbReference type="PROSITE" id="PS01186">
    <property type="entry name" value="EGF_2"/>
    <property type="match status" value="2"/>
</dbReference>
<keyword evidence="3 13" id="KW-0245">EGF-like domain</keyword>
<dbReference type="CDD" id="cd00054">
    <property type="entry name" value="EGF_CA"/>
    <property type="match status" value="1"/>
</dbReference>
<dbReference type="EMBL" id="UYRR01030983">
    <property type="protein sequence ID" value="VDK42328.1"/>
    <property type="molecule type" value="Genomic_DNA"/>
</dbReference>
<dbReference type="InterPro" id="IPR001881">
    <property type="entry name" value="EGF-like_Ca-bd_dom"/>
</dbReference>
<evidence type="ECO:0000256" key="10">
    <source>
        <dbReference type="ARBA" id="ARBA00023157"/>
    </source>
</evidence>
<evidence type="ECO:0000256" key="15">
    <source>
        <dbReference type="PROSITE-ProRule" id="PRU00461"/>
    </source>
</evidence>
<dbReference type="PROSITE" id="PS00010">
    <property type="entry name" value="ASX_HYDROXYL"/>
    <property type="match status" value="1"/>
</dbReference>
<comment type="caution">
    <text evidence="13">Lacks conserved residue(s) required for the propagation of feature annotation.</text>
</comment>
<feature type="disulfide bond" evidence="14">
    <location>
        <begin position="62"/>
        <end position="74"/>
    </location>
</feature>
<dbReference type="CDD" id="cd00112">
    <property type="entry name" value="LDLa"/>
    <property type="match status" value="4"/>
</dbReference>
<evidence type="ECO:0000256" key="2">
    <source>
        <dbReference type="ARBA" id="ARBA00004308"/>
    </source>
</evidence>
<protein>
    <submittedName>
        <fullName evidence="21">EGF-like domain-containing protein</fullName>
    </submittedName>
</protein>
<proteinExistence type="predicted"/>
<evidence type="ECO:0000256" key="16">
    <source>
        <dbReference type="SAM" id="MobiDB-lite"/>
    </source>
</evidence>
<dbReference type="SUPFAM" id="SSF57424">
    <property type="entry name" value="LDL receptor-like module"/>
    <property type="match status" value="4"/>
</dbReference>
<evidence type="ECO:0000256" key="1">
    <source>
        <dbReference type="ARBA" id="ARBA00004167"/>
    </source>
</evidence>
<evidence type="ECO:0000259" key="18">
    <source>
        <dbReference type="PROSITE" id="PS50026"/>
    </source>
</evidence>
<dbReference type="InterPro" id="IPR011042">
    <property type="entry name" value="6-blade_b-propeller_TolB-like"/>
</dbReference>
<name>A0A0M3JRJ8_ANISI</name>
<reference evidence="19 20" key="2">
    <citation type="submission" date="2018-11" db="EMBL/GenBank/DDBJ databases">
        <authorList>
            <consortium name="Pathogen Informatics"/>
        </authorList>
    </citation>
    <scope>NUCLEOTIDE SEQUENCE [LARGE SCALE GENOMIC DNA]</scope>
</reference>
<dbReference type="OrthoDB" id="9990982at2759"/>
<evidence type="ECO:0000256" key="11">
    <source>
        <dbReference type="ARBA" id="ARBA00023170"/>
    </source>
</evidence>
<dbReference type="PROSITE" id="PS51120">
    <property type="entry name" value="LDLRB"/>
    <property type="match status" value="2"/>
</dbReference>
<dbReference type="Gene3D" id="2.10.25.10">
    <property type="entry name" value="Laminin"/>
    <property type="match status" value="3"/>
</dbReference>
<feature type="region of interest" description="Disordered" evidence="16">
    <location>
        <begin position="811"/>
        <end position="859"/>
    </location>
</feature>
<dbReference type="GO" id="GO:0005886">
    <property type="term" value="C:plasma membrane"/>
    <property type="evidence" value="ECO:0007669"/>
    <property type="project" value="TreeGrafter"/>
</dbReference>
<feature type="disulfide bond" evidence="13">
    <location>
        <begin position="718"/>
        <end position="727"/>
    </location>
</feature>
<sequence length="859" mass="95712">MVIIVQFIVHASRGCRNETEFDCGYDEGNVHKCIPIEWMCDNLVDCRLNARDESSCRYIHYCPRDTLACRNGECLDAIFKCNGFDDCGDGTDERGCTEFYLNGHISAPVRCPPNQFRCNRGPCITDYAKCDGMKDCPEGDDEENCGPTTNVTMSCSENQFMCDNSCLPLQWKCDGQKDCDDGTDEIEEECGLLHEEEDELLNLPTREEYHQISLRNSFCSPSEYLCEPGKCIPREKLCDNHKDCPNGDDEGHRCGECASYGCSYSCVDNPDGAQCLCAEGEELAGDGRTCTDVNECDTHAAEVCSHKCVNTHGSFRCECFDGFDLSSDARSCRAKPDPYSSILFSLGSEVRHMPLSSLGSTTSYGIYQHNDQMGTIVRSIVFARSSNQLLMAVSNADHEGHIHSSVNGLQKCLIGDVNGIANLAFDWIAQNIYYTSQHPSNATGVGVCSLNGRFCSLLVKGIVNNEYYRRQAYRGLVVNPLRGMMYWIDIPGSFDSPKIMTADMSGNNVRALVSTKLEHPQGLAMDYIKQRLYFADIELRLIERVDVNSLERVTITSRGVHHPYELAFFDDYIYWTDWSTEALVATRVNEQETPHVVHSLEQMPYGIAVNHSAYWNMTMRNPCEDIQCDHLCVLSVGVKGDVVGRCMCPNLYKNSEEYGCIPMNSTEIQQLGGARNVPSLCTTMMVEYCEKGIGCMNGGTCVKQINSHGHVEAISCNCVNGFNGQYCELGSAWTDDELEIDDSSFLSILFLLVLLILIAISAYLASEKCPVVRRGVDSLLAMRLVRLINPSEEDTERIIKPKSMVYESDGFSNPSYEVPEKDKIPLSSGAAPTYNTLPEHHNASLHRTPEPPRFSIDTP</sequence>
<dbReference type="Proteomes" id="UP000267096">
    <property type="component" value="Unassembled WGS sequence"/>
</dbReference>
<dbReference type="InterPro" id="IPR036055">
    <property type="entry name" value="LDL_receptor-like_sf"/>
</dbReference>
<keyword evidence="20" id="KW-1185">Reference proteome</keyword>
<dbReference type="PROSITE" id="PS00022">
    <property type="entry name" value="EGF_1"/>
    <property type="match status" value="1"/>
</dbReference>
<evidence type="ECO:0000256" key="6">
    <source>
        <dbReference type="ARBA" id="ARBA00022729"/>
    </source>
</evidence>
<evidence type="ECO:0000256" key="8">
    <source>
        <dbReference type="ARBA" id="ARBA00022989"/>
    </source>
</evidence>
<dbReference type="InterPro" id="IPR023415">
    <property type="entry name" value="LDLR_class-A_CS"/>
</dbReference>
<dbReference type="InterPro" id="IPR049883">
    <property type="entry name" value="NOTCH1_EGF-like"/>
</dbReference>
<keyword evidence="10 13" id="KW-1015">Disulfide bond</keyword>
<dbReference type="PROSITE" id="PS50026">
    <property type="entry name" value="EGF_3"/>
    <property type="match status" value="1"/>
</dbReference>
<dbReference type="InterPro" id="IPR000033">
    <property type="entry name" value="LDLR_classB_rpt"/>
</dbReference>
<feature type="disulfide bond" evidence="14">
    <location>
        <begin position="111"/>
        <end position="123"/>
    </location>
</feature>
<keyword evidence="6" id="KW-0732">Signal</keyword>
<keyword evidence="8 17" id="KW-1133">Transmembrane helix</keyword>
<dbReference type="PROSITE" id="PS50068">
    <property type="entry name" value="LDLRA_2"/>
    <property type="match status" value="5"/>
</dbReference>
<keyword evidence="11" id="KW-0675">Receptor</keyword>
<dbReference type="AlphaFoldDB" id="A0A0M3JRJ8"/>
<dbReference type="GO" id="GO:0005509">
    <property type="term" value="F:calcium ion binding"/>
    <property type="evidence" value="ECO:0007669"/>
    <property type="project" value="InterPro"/>
</dbReference>
<evidence type="ECO:0000256" key="4">
    <source>
        <dbReference type="ARBA" id="ARBA00022583"/>
    </source>
</evidence>
<feature type="compositionally biased region" description="Basic and acidic residues" evidence="16">
    <location>
        <begin position="838"/>
        <end position="850"/>
    </location>
</feature>
<dbReference type="SMART" id="SM00179">
    <property type="entry name" value="EGF_CA"/>
    <property type="match status" value="2"/>
</dbReference>
<dbReference type="Pfam" id="PF00057">
    <property type="entry name" value="Ldl_recept_a"/>
    <property type="match status" value="4"/>
</dbReference>
<dbReference type="Pfam" id="PF00058">
    <property type="entry name" value="Ldl_recept_b"/>
    <property type="match status" value="1"/>
</dbReference>
<evidence type="ECO:0000256" key="9">
    <source>
        <dbReference type="ARBA" id="ARBA00023136"/>
    </source>
</evidence>
<dbReference type="SMART" id="SM00192">
    <property type="entry name" value="LDLa"/>
    <property type="match status" value="5"/>
</dbReference>
<evidence type="ECO:0000256" key="13">
    <source>
        <dbReference type="PROSITE-ProRule" id="PRU00076"/>
    </source>
</evidence>
<comment type="subcellular location">
    <subcellularLocation>
        <location evidence="2">Endomembrane system</location>
    </subcellularLocation>
    <subcellularLocation>
        <location evidence="1">Membrane</location>
        <topology evidence="1">Single-pass membrane protein</topology>
    </subcellularLocation>
</comment>
<dbReference type="SUPFAM" id="SSF57196">
    <property type="entry name" value="EGF/Laminin"/>
    <property type="match status" value="3"/>
</dbReference>
<keyword evidence="9 17" id="KW-0472">Membrane</keyword>
<dbReference type="PANTHER" id="PTHR22722">
    <property type="entry name" value="LOW-DENSITY LIPOPROTEIN RECEPTOR-RELATED PROTEIN 2-RELATED"/>
    <property type="match status" value="1"/>
</dbReference>
<feature type="disulfide bond" evidence="14">
    <location>
        <begin position="219"/>
        <end position="231"/>
    </location>
</feature>
<dbReference type="SMART" id="SM00135">
    <property type="entry name" value="LY"/>
    <property type="match status" value="4"/>
</dbReference>
<dbReference type="FunFam" id="2.10.25.10:FF:000010">
    <property type="entry name" value="Pro-epidermal growth factor"/>
    <property type="match status" value="1"/>
</dbReference>
<feature type="repeat" description="LDL-receptor class B" evidence="15">
    <location>
        <begin position="571"/>
        <end position="613"/>
    </location>
</feature>
<evidence type="ECO:0000313" key="21">
    <source>
        <dbReference type="WBParaSite" id="ASIM_0001036301-mRNA-1"/>
    </source>
</evidence>
<evidence type="ECO:0000256" key="7">
    <source>
        <dbReference type="ARBA" id="ARBA00022737"/>
    </source>
</evidence>
<organism evidence="21">
    <name type="scientific">Anisakis simplex</name>
    <name type="common">Herring worm</name>
    <dbReference type="NCBI Taxonomy" id="6269"/>
    <lineage>
        <taxon>Eukaryota</taxon>
        <taxon>Metazoa</taxon>
        <taxon>Ecdysozoa</taxon>
        <taxon>Nematoda</taxon>
        <taxon>Chromadorea</taxon>
        <taxon>Rhabditida</taxon>
        <taxon>Spirurina</taxon>
        <taxon>Ascaridomorpha</taxon>
        <taxon>Ascaridoidea</taxon>
        <taxon>Anisakidae</taxon>
        <taxon>Anisakis</taxon>
        <taxon>Anisakis simplex complex</taxon>
    </lineage>
</organism>
<dbReference type="Gene3D" id="4.10.400.10">
    <property type="entry name" value="Low-density Lipoprotein Receptor"/>
    <property type="match status" value="5"/>
</dbReference>
<dbReference type="InterPro" id="IPR002172">
    <property type="entry name" value="LDrepeatLR_classA_rpt"/>
</dbReference>
<dbReference type="InterPro" id="IPR000742">
    <property type="entry name" value="EGF"/>
</dbReference>
<dbReference type="InterPro" id="IPR000152">
    <property type="entry name" value="EGF-type_Asp/Asn_hydroxyl_site"/>
</dbReference>
<keyword evidence="5 17" id="KW-0812">Transmembrane</keyword>
<feature type="disulfide bond" evidence="14">
    <location>
        <begin position="130"/>
        <end position="145"/>
    </location>
</feature>
<evidence type="ECO:0000256" key="17">
    <source>
        <dbReference type="SAM" id="Phobius"/>
    </source>
</evidence>
<keyword evidence="12" id="KW-0325">Glycoprotein</keyword>
<dbReference type="InterPro" id="IPR018097">
    <property type="entry name" value="EGF_Ca-bd_CS"/>
</dbReference>
<reference evidence="21" key="1">
    <citation type="submission" date="2017-02" db="UniProtKB">
        <authorList>
            <consortium name="WormBaseParasite"/>
        </authorList>
    </citation>
    <scope>IDENTIFICATION</scope>
</reference>
<feature type="disulfide bond" evidence="14">
    <location>
        <begin position="81"/>
        <end position="96"/>
    </location>
</feature>